<name>X0YDA2_9ZZZZ</name>
<sequence length="226" mass="25281">MAERYIPGVEYTPPKPPEPPTKPTAVPTPERFEEPPSYFPEAEAKAGEYAVRADEQRELVKQYSTEMEQWSSFYSYKDKESVARQLIRGALFPGSDISAIVLGIFKARGYRPRVEMAGRELVKYDYLSELYTVAPILAISGQIASTQELLERFPPPEPLTPAEEEELRGSLDEVFRYPVPPAPGELPIPEAIEAIELPELIIPTEPPVGRPVGLHTMSTEEIIKAL</sequence>
<reference evidence="2" key="1">
    <citation type="journal article" date="2014" name="Front. Microbiol.">
        <title>High frequency of phylogenetically diverse reductive dehalogenase-homologous genes in deep subseafloor sedimentary metagenomes.</title>
        <authorList>
            <person name="Kawai M."/>
            <person name="Futagami T."/>
            <person name="Toyoda A."/>
            <person name="Takaki Y."/>
            <person name="Nishi S."/>
            <person name="Hori S."/>
            <person name="Arai W."/>
            <person name="Tsubouchi T."/>
            <person name="Morono Y."/>
            <person name="Uchiyama I."/>
            <person name="Ito T."/>
            <person name="Fujiyama A."/>
            <person name="Inagaki F."/>
            <person name="Takami H."/>
        </authorList>
    </citation>
    <scope>NUCLEOTIDE SEQUENCE</scope>
    <source>
        <strain evidence="2">Expedition CK06-06</strain>
    </source>
</reference>
<feature type="region of interest" description="Disordered" evidence="1">
    <location>
        <begin position="1"/>
        <end position="38"/>
    </location>
</feature>
<proteinExistence type="predicted"/>
<organism evidence="2">
    <name type="scientific">marine sediment metagenome</name>
    <dbReference type="NCBI Taxonomy" id="412755"/>
    <lineage>
        <taxon>unclassified sequences</taxon>
        <taxon>metagenomes</taxon>
        <taxon>ecological metagenomes</taxon>
    </lineage>
</organism>
<dbReference type="EMBL" id="BARS01049603">
    <property type="protein sequence ID" value="GAG34796.1"/>
    <property type="molecule type" value="Genomic_DNA"/>
</dbReference>
<comment type="caution">
    <text evidence="2">The sequence shown here is derived from an EMBL/GenBank/DDBJ whole genome shotgun (WGS) entry which is preliminary data.</text>
</comment>
<gene>
    <name evidence="2" type="ORF">S01H1_74179</name>
</gene>
<dbReference type="AlphaFoldDB" id="X0YDA2"/>
<feature type="non-terminal residue" evidence="2">
    <location>
        <position position="226"/>
    </location>
</feature>
<evidence type="ECO:0000256" key="1">
    <source>
        <dbReference type="SAM" id="MobiDB-lite"/>
    </source>
</evidence>
<feature type="compositionally biased region" description="Pro residues" evidence="1">
    <location>
        <begin position="13"/>
        <end position="22"/>
    </location>
</feature>
<accession>X0YDA2</accession>
<protein>
    <submittedName>
        <fullName evidence="2">Uncharacterized protein</fullName>
    </submittedName>
</protein>
<evidence type="ECO:0000313" key="2">
    <source>
        <dbReference type="EMBL" id="GAG34796.1"/>
    </source>
</evidence>